<dbReference type="Pfam" id="PF00593">
    <property type="entry name" value="TonB_dep_Rec_b-barrel"/>
    <property type="match status" value="1"/>
</dbReference>
<gene>
    <name evidence="13" type="ORF">E8M12_01530</name>
</gene>
<dbReference type="PROSITE" id="PS52016">
    <property type="entry name" value="TONB_DEPENDENT_REC_3"/>
    <property type="match status" value="1"/>
</dbReference>
<evidence type="ECO:0000256" key="4">
    <source>
        <dbReference type="ARBA" id="ARBA00022692"/>
    </source>
</evidence>
<evidence type="ECO:0000259" key="12">
    <source>
        <dbReference type="Pfam" id="PF07715"/>
    </source>
</evidence>
<keyword evidence="4 8" id="KW-0812">Transmembrane</keyword>
<dbReference type="InterPro" id="IPR000531">
    <property type="entry name" value="Beta-barrel_TonB"/>
</dbReference>
<keyword evidence="13" id="KW-0675">Receptor</keyword>
<name>A0A4V5NWN0_9GAMM</name>
<dbReference type="OrthoDB" id="176248at2"/>
<evidence type="ECO:0000256" key="10">
    <source>
        <dbReference type="SAM" id="SignalP"/>
    </source>
</evidence>
<keyword evidence="5 9" id="KW-0798">TonB box</keyword>
<keyword evidence="14" id="KW-1185">Reference proteome</keyword>
<evidence type="ECO:0000259" key="11">
    <source>
        <dbReference type="Pfam" id="PF00593"/>
    </source>
</evidence>
<proteinExistence type="inferred from homology"/>
<comment type="subcellular location">
    <subcellularLocation>
        <location evidence="1 8">Cell outer membrane</location>
        <topology evidence="1 8">Multi-pass membrane protein</topology>
    </subcellularLocation>
</comment>
<feature type="domain" description="TonB-dependent receptor plug" evidence="12">
    <location>
        <begin position="55"/>
        <end position="175"/>
    </location>
</feature>
<keyword evidence="7 8" id="KW-0998">Cell outer membrane</keyword>
<dbReference type="InterPro" id="IPR037066">
    <property type="entry name" value="Plug_dom_sf"/>
</dbReference>
<evidence type="ECO:0000256" key="2">
    <source>
        <dbReference type="ARBA" id="ARBA00022448"/>
    </source>
</evidence>
<reference evidence="13 14" key="1">
    <citation type="submission" date="2019-04" db="EMBL/GenBank/DDBJ databases">
        <title>Thalassotalea guangxiensis sp. nov., isolated from sediment of the coastal wetland.</title>
        <authorList>
            <person name="Zheng S."/>
            <person name="Zhang D."/>
        </authorList>
    </citation>
    <scope>NUCLEOTIDE SEQUENCE [LARGE SCALE GENOMIC DNA]</scope>
    <source>
        <strain evidence="13 14">ZS-4</strain>
    </source>
</reference>
<keyword evidence="6 8" id="KW-0472">Membrane</keyword>
<dbReference type="Gene3D" id="2.40.170.20">
    <property type="entry name" value="TonB-dependent receptor, beta-barrel domain"/>
    <property type="match status" value="1"/>
</dbReference>
<evidence type="ECO:0000313" key="13">
    <source>
        <dbReference type="EMBL" id="TKB47492.1"/>
    </source>
</evidence>
<dbReference type="PANTHER" id="PTHR47234:SF2">
    <property type="entry name" value="TONB-DEPENDENT RECEPTOR"/>
    <property type="match status" value="1"/>
</dbReference>
<dbReference type="Proteomes" id="UP000307999">
    <property type="component" value="Unassembled WGS sequence"/>
</dbReference>
<dbReference type="GO" id="GO:0009279">
    <property type="term" value="C:cell outer membrane"/>
    <property type="evidence" value="ECO:0007669"/>
    <property type="project" value="UniProtKB-SubCell"/>
</dbReference>
<accession>A0A4V5NWN0</accession>
<dbReference type="EMBL" id="SWDB01000003">
    <property type="protein sequence ID" value="TKB47492.1"/>
    <property type="molecule type" value="Genomic_DNA"/>
</dbReference>
<dbReference type="AlphaFoldDB" id="A0A4V5NWN0"/>
<dbReference type="InterPro" id="IPR039426">
    <property type="entry name" value="TonB-dep_rcpt-like"/>
</dbReference>
<sequence>MTKFSKTPLAILIAGMTFSSYGLAQEQVQPEQQAEQEIERISVTGSQIRGVDMEGMQPITVISSEDIERSGASSLSDLMLQVNQTRGGTGTFTTSESGALSTSTPAGQAAASLRGLGPSSTLTLINGRRVAASSFAAGTENFVDINSIPLAAIERVEVLASGASAIYGADAVAGVINYILKKDYQGAELNLNYGNSFAASDEGRYNVNFVYGTDIGNANLTVFADYFDRNAFNAVDRDDTRDPVLISNYSYLPKDTPNIYYWSARSGDEIGNPNCKTEFVTTEFGEEICAYYHNEDDQLQSELESASAGFTFNKPFGDVDWNTEFFYSRTKSVAVSSPAPINQVDDREGPWVDETALDAFPTDVADDLLSQLWIDPFDTIAGRELYGFRFDARFSTPRTVEIETDAIRLVTGLQGDWGDWEWETAVTLSKSESEQEAVAGIYNRYKYHALLAGELCADGNIADYNFDTDTLNCGGSSLQGMYNPFLEGDANNDALLAMAQEVPTRDGESTVYSWDGRISGELFEFNNNVISAAFGAEIRREEITDTPSLNSRARLENGYLVDVFGFGSSLSAADRTQWGAFAEFYIPVTDDFEIQLAGRYDDYNDFGSTFNPKVAFSYSPIDELIFRGSWSTSFRAPSLTQAGVKLRTTTATFDCGANQAVADLYCEGFGDERTENVLELGNAALRAEESESVSFGIAFSPTTSTTVMLDYWQFDHDDLIDTDMTAVLDAAISDASLRHCGLVPEDQMGISYDPDLCLVTDESGLRIDEAGANLTEILEEWKRFLNPDYDELAAEGRLDELRFKELTLYRDHIIQLENTGTQTIKGVDFAFDHKFDFDNVTLGLSVDWTHYLEFDRNKPGSDEIEELSGTWRYPEDIASAQVYLGMDNFYGSLTVNYTGSYSDDIDGLRGRNIDELEELGKVDADGQRNVDSWTTVRANIGYDFDNMNLNLSINNLFDKEPPVAYGSRRGFDSINHNALGATYRVSFTYFFE</sequence>
<evidence type="ECO:0000256" key="6">
    <source>
        <dbReference type="ARBA" id="ARBA00023136"/>
    </source>
</evidence>
<dbReference type="InterPro" id="IPR036942">
    <property type="entry name" value="Beta-barrel_TonB_sf"/>
</dbReference>
<evidence type="ECO:0000256" key="8">
    <source>
        <dbReference type="PROSITE-ProRule" id="PRU01360"/>
    </source>
</evidence>
<keyword evidence="10" id="KW-0732">Signal</keyword>
<keyword evidence="3 8" id="KW-1134">Transmembrane beta strand</keyword>
<dbReference type="SUPFAM" id="SSF56935">
    <property type="entry name" value="Porins"/>
    <property type="match status" value="1"/>
</dbReference>
<dbReference type="InterPro" id="IPR012910">
    <property type="entry name" value="Plug_dom"/>
</dbReference>
<dbReference type="Pfam" id="PF07715">
    <property type="entry name" value="Plug"/>
    <property type="match status" value="1"/>
</dbReference>
<dbReference type="RefSeq" id="WP_136734303.1">
    <property type="nucleotide sequence ID" value="NZ_SWDB01000003.1"/>
</dbReference>
<dbReference type="PANTHER" id="PTHR47234">
    <property type="match status" value="1"/>
</dbReference>
<feature type="signal peptide" evidence="10">
    <location>
        <begin position="1"/>
        <end position="24"/>
    </location>
</feature>
<evidence type="ECO:0000256" key="3">
    <source>
        <dbReference type="ARBA" id="ARBA00022452"/>
    </source>
</evidence>
<feature type="domain" description="TonB-dependent receptor-like beta-barrel" evidence="11">
    <location>
        <begin position="459"/>
        <end position="956"/>
    </location>
</feature>
<comment type="caution">
    <text evidence="13">The sequence shown here is derived from an EMBL/GenBank/DDBJ whole genome shotgun (WGS) entry which is preliminary data.</text>
</comment>
<organism evidence="13 14">
    <name type="scientific">Thalassotalea mangrovi</name>
    <dbReference type="NCBI Taxonomy" id="2572245"/>
    <lineage>
        <taxon>Bacteria</taxon>
        <taxon>Pseudomonadati</taxon>
        <taxon>Pseudomonadota</taxon>
        <taxon>Gammaproteobacteria</taxon>
        <taxon>Alteromonadales</taxon>
        <taxon>Colwelliaceae</taxon>
        <taxon>Thalassotalea</taxon>
    </lineage>
</organism>
<evidence type="ECO:0000256" key="1">
    <source>
        <dbReference type="ARBA" id="ARBA00004571"/>
    </source>
</evidence>
<feature type="chain" id="PRO_5020502969" evidence="10">
    <location>
        <begin position="25"/>
        <end position="992"/>
    </location>
</feature>
<dbReference type="Gene3D" id="2.170.130.10">
    <property type="entry name" value="TonB-dependent receptor, plug domain"/>
    <property type="match status" value="1"/>
</dbReference>
<keyword evidence="2 8" id="KW-0813">Transport</keyword>
<evidence type="ECO:0000313" key="14">
    <source>
        <dbReference type="Proteomes" id="UP000307999"/>
    </source>
</evidence>
<evidence type="ECO:0000256" key="5">
    <source>
        <dbReference type="ARBA" id="ARBA00023077"/>
    </source>
</evidence>
<evidence type="ECO:0000256" key="7">
    <source>
        <dbReference type="ARBA" id="ARBA00023237"/>
    </source>
</evidence>
<comment type="similarity">
    <text evidence="8 9">Belongs to the TonB-dependent receptor family.</text>
</comment>
<evidence type="ECO:0000256" key="9">
    <source>
        <dbReference type="RuleBase" id="RU003357"/>
    </source>
</evidence>
<protein>
    <submittedName>
        <fullName evidence="13">TonB-dependent receptor</fullName>
    </submittedName>
</protein>